<feature type="transmembrane region" description="Helical" evidence="1">
    <location>
        <begin position="211"/>
        <end position="236"/>
    </location>
</feature>
<keyword evidence="3" id="KW-1185">Reference proteome</keyword>
<protein>
    <submittedName>
        <fullName evidence="2">Uncharacterized protein</fullName>
    </submittedName>
</protein>
<feature type="transmembrane region" description="Helical" evidence="1">
    <location>
        <begin position="179"/>
        <end position="199"/>
    </location>
</feature>
<keyword evidence="1" id="KW-0812">Transmembrane</keyword>
<dbReference type="InterPro" id="IPR001640">
    <property type="entry name" value="Lgt"/>
</dbReference>
<dbReference type="EMBL" id="KN846959">
    <property type="protein sequence ID" value="KIW66307.1"/>
    <property type="molecule type" value="Genomic_DNA"/>
</dbReference>
<dbReference type="AlphaFoldDB" id="A0A0D2DW09"/>
<keyword evidence="1" id="KW-1133">Transmembrane helix</keyword>
<dbReference type="HOGENOM" id="CLU_031296_0_0_1"/>
<organism evidence="2 3">
    <name type="scientific">Phialophora macrospora</name>
    <dbReference type="NCBI Taxonomy" id="1851006"/>
    <lineage>
        <taxon>Eukaryota</taxon>
        <taxon>Fungi</taxon>
        <taxon>Dikarya</taxon>
        <taxon>Ascomycota</taxon>
        <taxon>Pezizomycotina</taxon>
        <taxon>Eurotiomycetes</taxon>
        <taxon>Chaetothyriomycetidae</taxon>
        <taxon>Chaetothyriales</taxon>
        <taxon>Herpotrichiellaceae</taxon>
        <taxon>Phialophora</taxon>
    </lineage>
</organism>
<feature type="transmembrane region" description="Helical" evidence="1">
    <location>
        <begin position="144"/>
        <end position="167"/>
    </location>
</feature>
<dbReference type="GO" id="GO:0008961">
    <property type="term" value="F:phosphatidylglycerol-prolipoprotein diacylglyceryl transferase activity"/>
    <property type="evidence" value="ECO:0007669"/>
    <property type="project" value="InterPro"/>
</dbReference>
<feature type="transmembrane region" description="Helical" evidence="1">
    <location>
        <begin position="295"/>
        <end position="314"/>
    </location>
</feature>
<sequence>MDSSSFGIDLLSLPATVGAFVLYYGCHRLLQLLGRWISPHFYTQLQKDQKDVRYFTFILGIAITFISTPACTVAFLQASDQNDVRGKPLLSSAAAQVCVASRTVLWTSELNRLDYSTGYVYHHVLSLLDLAYQLHARMPMRPHFALYASLATELFSDLGCTLAIMGFKAVNSSLGYRVQVINAVLLLLLRIPPIIYSAMFIPSIPGQSWELWLNIARVAIYAKFSVGVFLSEVKRLRMVEFDMRKPAHAIICQRYKVYMYGAAVCAAVLAVVTSSLALYANAFPNAWEATSTMDIAMTVLVTIFCALFGARLPAVLSEHRSSGLLRFQFFSETGYWLQPGIVGAILGVLLSGATSGINSRVMVATFLVSLPLGESIGRVGCHFGGCCGGVFHQWVDIPTQLFSSTLNLAAFAGSMLLFQSGRMNLYSVAIFHSEAIQMADYSTV</sequence>
<dbReference type="GO" id="GO:0042158">
    <property type="term" value="P:lipoprotein biosynthetic process"/>
    <property type="evidence" value="ECO:0007669"/>
    <property type="project" value="InterPro"/>
</dbReference>
<proteinExistence type="predicted"/>
<feature type="transmembrane region" description="Helical" evidence="1">
    <location>
        <begin position="335"/>
        <end position="357"/>
    </location>
</feature>
<reference evidence="2 3" key="1">
    <citation type="submission" date="2015-01" db="EMBL/GenBank/DDBJ databases">
        <title>The Genome Sequence of Capronia semiimmersa CBS27337.</title>
        <authorList>
            <consortium name="The Broad Institute Genomics Platform"/>
            <person name="Cuomo C."/>
            <person name="de Hoog S."/>
            <person name="Gorbushina A."/>
            <person name="Stielow B."/>
            <person name="Teixiera M."/>
            <person name="Abouelleil A."/>
            <person name="Chapman S.B."/>
            <person name="Priest M."/>
            <person name="Young S.K."/>
            <person name="Wortman J."/>
            <person name="Nusbaum C."/>
            <person name="Birren B."/>
        </authorList>
    </citation>
    <scope>NUCLEOTIDE SEQUENCE [LARGE SCALE GENOMIC DNA]</scope>
    <source>
        <strain evidence="2 3">CBS 27337</strain>
    </source>
</reference>
<feature type="transmembrane region" description="Helical" evidence="1">
    <location>
        <begin position="257"/>
        <end position="280"/>
    </location>
</feature>
<evidence type="ECO:0000313" key="2">
    <source>
        <dbReference type="EMBL" id="KIW66307.1"/>
    </source>
</evidence>
<feature type="transmembrane region" description="Helical" evidence="1">
    <location>
        <begin position="6"/>
        <end position="26"/>
    </location>
</feature>
<dbReference type="GO" id="GO:0005886">
    <property type="term" value="C:plasma membrane"/>
    <property type="evidence" value="ECO:0007669"/>
    <property type="project" value="InterPro"/>
</dbReference>
<accession>A0A0D2DW09</accession>
<name>A0A0D2DW09_9EURO</name>
<feature type="transmembrane region" description="Helical" evidence="1">
    <location>
        <begin position="54"/>
        <end position="76"/>
    </location>
</feature>
<evidence type="ECO:0000256" key="1">
    <source>
        <dbReference type="SAM" id="Phobius"/>
    </source>
</evidence>
<dbReference type="Pfam" id="PF01790">
    <property type="entry name" value="LGT"/>
    <property type="match status" value="1"/>
</dbReference>
<gene>
    <name evidence="2" type="ORF">PV04_05645</name>
</gene>
<keyword evidence="1" id="KW-0472">Membrane</keyword>
<dbReference type="Proteomes" id="UP000054266">
    <property type="component" value="Unassembled WGS sequence"/>
</dbReference>
<evidence type="ECO:0000313" key="3">
    <source>
        <dbReference type="Proteomes" id="UP000054266"/>
    </source>
</evidence>